<protein>
    <submittedName>
        <fullName evidence="2">Uncharacterized protein</fullName>
    </submittedName>
</protein>
<evidence type="ECO:0000256" key="1">
    <source>
        <dbReference type="SAM" id="MobiDB-lite"/>
    </source>
</evidence>
<dbReference type="Proteomes" id="UP001498398">
    <property type="component" value="Unassembled WGS sequence"/>
</dbReference>
<organism evidence="2 3">
    <name type="scientific">Marasmiellus scandens</name>
    <dbReference type="NCBI Taxonomy" id="2682957"/>
    <lineage>
        <taxon>Eukaryota</taxon>
        <taxon>Fungi</taxon>
        <taxon>Dikarya</taxon>
        <taxon>Basidiomycota</taxon>
        <taxon>Agaricomycotina</taxon>
        <taxon>Agaricomycetes</taxon>
        <taxon>Agaricomycetidae</taxon>
        <taxon>Agaricales</taxon>
        <taxon>Marasmiineae</taxon>
        <taxon>Omphalotaceae</taxon>
        <taxon>Marasmiellus</taxon>
    </lineage>
</organism>
<keyword evidence="3" id="KW-1185">Reference proteome</keyword>
<feature type="compositionally biased region" description="Polar residues" evidence="1">
    <location>
        <begin position="39"/>
        <end position="71"/>
    </location>
</feature>
<dbReference type="EMBL" id="JBANRG010000039">
    <property type="protein sequence ID" value="KAK7448110.1"/>
    <property type="molecule type" value="Genomic_DNA"/>
</dbReference>
<sequence length="102" mass="10577">MSSSEFEAWEQAGFGSAMTITLQQTASAKDVPTEPLAISSPSDENVTSGSADPSSIDPTSVMPSVDGQTVFVTAKKHAKRKDAGVPQGPRKKARTGNENAPA</sequence>
<comment type="caution">
    <text evidence="2">The sequence shown here is derived from an EMBL/GenBank/DDBJ whole genome shotgun (WGS) entry which is preliminary data.</text>
</comment>
<gene>
    <name evidence="2" type="ORF">VKT23_013868</name>
</gene>
<proteinExistence type="predicted"/>
<feature type="region of interest" description="Disordered" evidence="1">
    <location>
        <begin position="25"/>
        <end position="102"/>
    </location>
</feature>
<name>A0ABR1J6P8_9AGAR</name>
<reference evidence="2 3" key="1">
    <citation type="submission" date="2024-01" db="EMBL/GenBank/DDBJ databases">
        <title>A draft genome for the cacao thread blight pathogen Marasmiellus scandens.</title>
        <authorList>
            <person name="Baruah I.K."/>
            <person name="Leung J."/>
            <person name="Bukari Y."/>
            <person name="Amoako-Attah I."/>
            <person name="Meinhardt L.W."/>
            <person name="Bailey B.A."/>
            <person name="Cohen S.P."/>
        </authorList>
    </citation>
    <scope>NUCLEOTIDE SEQUENCE [LARGE SCALE GENOMIC DNA]</scope>
    <source>
        <strain evidence="2 3">GH-19</strain>
    </source>
</reference>
<accession>A0ABR1J6P8</accession>
<evidence type="ECO:0000313" key="2">
    <source>
        <dbReference type="EMBL" id="KAK7448110.1"/>
    </source>
</evidence>
<evidence type="ECO:0000313" key="3">
    <source>
        <dbReference type="Proteomes" id="UP001498398"/>
    </source>
</evidence>